<comment type="caution">
    <text evidence="2">The sequence shown here is derived from an EMBL/GenBank/DDBJ whole genome shotgun (WGS) entry which is preliminary data.</text>
</comment>
<accession>A0A061JVA8</accession>
<dbReference type="AlphaFoldDB" id="A0A061JVA8"/>
<dbReference type="RefSeq" id="WP_003291954.1">
    <property type="nucleotide sequence ID" value="NZ_KK020676.1"/>
</dbReference>
<proteinExistence type="predicted"/>
<dbReference type="InterPro" id="IPR011008">
    <property type="entry name" value="Dimeric_a/b-barrel"/>
</dbReference>
<dbReference type="EMBL" id="AMCZ02000004">
    <property type="protein sequence ID" value="EWC42445.1"/>
    <property type="molecule type" value="Genomic_DNA"/>
</dbReference>
<evidence type="ECO:0000313" key="3">
    <source>
        <dbReference type="Proteomes" id="UP000026923"/>
    </source>
</evidence>
<dbReference type="GO" id="GO:0016491">
    <property type="term" value="F:oxidoreductase activity"/>
    <property type="evidence" value="ECO:0007669"/>
    <property type="project" value="InterPro"/>
</dbReference>
<dbReference type="InterPro" id="IPR009799">
    <property type="entry name" value="EthD_dom"/>
</dbReference>
<dbReference type="Pfam" id="PF07110">
    <property type="entry name" value="EthD"/>
    <property type="match status" value="1"/>
</dbReference>
<dbReference type="OrthoDB" id="5294870at2"/>
<dbReference type="HOGENOM" id="CLU_115019_4_0_6"/>
<gene>
    <name evidence="2" type="ORF">B597_005500</name>
</gene>
<dbReference type="NCBIfam" id="TIGR02118">
    <property type="entry name" value="EthD family reductase"/>
    <property type="match status" value="1"/>
</dbReference>
<dbReference type="SUPFAM" id="SSF54909">
    <property type="entry name" value="Dimeric alpha+beta barrel"/>
    <property type="match status" value="1"/>
</dbReference>
<dbReference type="PANTHER" id="PTHR40260:SF2">
    <property type="entry name" value="BLR8190 PROTEIN"/>
    <property type="match status" value="1"/>
</dbReference>
<dbReference type="Proteomes" id="UP000026923">
    <property type="component" value="Unassembled WGS sequence"/>
</dbReference>
<sequence length="100" mass="11241">MYKLMVLYPHPADPQAFKAYYVNQHLPMARKLDGMLRFDYAFPEPLGDATSPWFCIFQAYFPDQATLLTALQSPTGKALAADVPNYSPNGATLLHAFIQE</sequence>
<organism evidence="2 3">
    <name type="scientific">Stutzerimonas stutzeri KOS6</name>
    <dbReference type="NCBI Taxonomy" id="1218352"/>
    <lineage>
        <taxon>Bacteria</taxon>
        <taxon>Pseudomonadati</taxon>
        <taxon>Pseudomonadota</taxon>
        <taxon>Gammaproteobacteria</taxon>
        <taxon>Pseudomonadales</taxon>
        <taxon>Pseudomonadaceae</taxon>
        <taxon>Stutzerimonas</taxon>
    </lineage>
</organism>
<dbReference type="Gene3D" id="3.30.70.100">
    <property type="match status" value="1"/>
</dbReference>
<dbReference type="PANTHER" id="PTHR40260">
    <property type="entry name" value="BLR8190 PROTEIN"/>
    <property type="match status" value="1"/>
</dbReference>
<evidence type="ECO:0000259" key="1">
    <source>
        <dbReference type="Pfam" id="PF07110"/>
    </source>
</evidence>
<reference evidence="2 3" key="1">
    <citation type="journal article" date="2013" name="Genome Announc.">
        <title>Draft Genome of the Nitrogen-Fixing Bacterium Pseudomonas stutzeri Strain KOS6 Isolated from Industrial Hydrocarbon Sludge.</title>
        <authorList>
            <person name="Grigoryeva T.V."/>
            <person name="Laikov A.V."/>
            <person name="Naumova R.P."/>
            <person name="Manolov A.I."/>
            <person name="Larin A.K."/>
            <person name="Karpova I.Y."/>
            <person name="Semashko T.A."/>
            <person name="Alexeev D.G."/>
            <person name="Kostryukova E.S."/>
            <person name="Muller R."/>
            <person name="Govorun V.M."/>
        </authorList>
    </citation>
    <scope>NUCLEOTIDE SEQUENCE [LARGE SCALE GENOMIC DNA]</scope>
    <source>
        <strain evidence="2 3">KOS6</strain>
    </source>
</reference>
<name>A0A061JVA8_STUST</name>
<protein>
    <recommendedName>
        <fullName evidence="1">EthD domain-containing protein</fullName>
    </recommendedName>
</protein>
<evidence type="ECO:0000313" key="2">
    <source>
        <dbReference type="EMBL" id="EWC42445.1"/>
    </source>
</evidence>
<dbReference type="eggNOG" id="ENOG5032ZT2">
    <property type="taxonomic scope" value="Bacteria"/>
</dbReference>
<feature type="domain" description="EthD" evidence="1">
    <location>
        <begin position="11"/>
        <end position="86"/>
    </location>
</feature>